<gene>
    <name evidence="6" type="primary">murR</name>
    <name evidence="6" type="ORF">KBTEX_01446</name>
</gene>
<dbReference type="InterPro" id="IPR035472">
    <property type="entry name" value="RpiR-like_SIS"/>
</dbReference>
<dbReference type="Gene3D" id="1.10.10.10">
    <property type="entry name" value="Winged helix-like DNA-binding domain superfamily/Winged helix DNA-binding domain"/>
    <property type="match status" value="1"/>
</dbReference>
<dbReference type="Pfam" id="PF01380">
    <property type="entry name" value="SIS"/>
    <property type="match status" value="1"/>
</dbReference>
<dbReference type="CDD" id="cd05013">
    <property type="entry name" value="SIS_RpiR"/>
    <property type="match status" value="1"/>
</dbReference>
<dbReference type="PROSITE" id="PS51071">
    <property type="entry name" value="HTH_RPIR"/>
    <property type="match status" value="1"/>
</dbReference>
<dbReference type="Pfam" id="PF01418">
    <property type="entry name" value="HTH_6"/>
    <property type="match status" value="1"/>
</dbReference>
<evidence type="ECO:0000256" key="3">
    <source>
        <dbReference type="ARBA" id="ARBA00023163"/>
    </source>
</evidence>
<dbReference type="EMBL" id="MN079095">
    <property type="protein sequence ID" value="QEA05127.1"/>
    <property type="molecule type" value="Genomic_DNA"/>
</dbReference>
<dbReference type="InterPro" id="IPR036388">
    <property type="entry name" value="WH-like_DNA-bd_sf"/>
</dbReference>
<dbReference type="InterPro" id="IPR047640">
    <property type="entry name" value="RpiR-like"/>
</dbReference>
<organism evidence="6">
    <name type="scientific">uncultured organism</name>
    <dbReference type="NCBI Taxonomy" id="155900"/>
    <lineage>
        <taxon>unclassified sequences</taxon>
        <taxon>environmental samples</taxon>
    </lineage>
</organism>
<dbReference type="SUPFAM" id="SSF53697">
    <property type="entry name" value="SIS domain"/>
    <property type="match status" value="1"/>
</dbReference>
<dbReference type="GO" id="GO:0097367">
    <property type="term" value="F:carbohydrate derivative binding"/>
    <property type="evidence" value="ECO:0007669"/>
    <property type="project" value="InterPro"/>
</dbReference>
<dbReference type="AlphaFoldDB" id="A0A5B8REE8"/>
<dbReference type="PANTHER" id="PTHR30514:SF18">
    <property type="entry name" value="RPIR-FAMILY TRANSCRIPTIONAL REGULATOR"/>
    <property type="match status" value="1"/>
</dbReference>
<dbReference type="GO" id="GO:0003700">
    <property type="term" value="F:DNA-binding transcription factor activity"/>
    <property type="evidence" value="ECO:0007669"/>
    <property type="project" value="InterPro"/>
</dbReference>
<evidence type="ECO:0000256" key="2">
    <source>
        <dbReference type="ARBA" id="ARBA00023125"/>
    </source>
</evidence>
<keyword evidence="3" id="KW-0804">Transcription</keyword>
<evidence type="ECO:0000259" key="4">
    <source>
        <dbReference type="PROSITE" id="PS51071"/>
    </source>
</evidence>
<accession>A0A5B8REE8</accession>
<dbReference type="InterPro" id="IPR000281">
    <property type="entry name" value="HTH_RpiR"/>
</dbReference>
<evidence type="ECO:0000313" key="6">
    <source>
        <dbReference type="EMBL" id="QEA05127.1"/>
    </source>
</evidence>
<evidence type="ECO:0000259" key="5">
    <source>
        <dbReference type="PROSITE" id="PS51464"/>
    </source>
</evidence>
<dbReference type="PROSITE" id="PS51464">
    <property type="entry name" value="SIS"/>
    <property type="match status" value="1"/>
</dbReference>
<dbReference type="GO" id="GO:0003677">
    <property type="term" value="F:DNA binding"/>
    <property type="evidence" value="ECO:0007669"/>
    <property type="project" value="UniProtKB-KW"/>
</dbReference>
<dbReference type="PANTHER" id="PTHR30514">
    <property type="entry name" value="GLUCOKINASE"/>
    <property type="match status" value="1"/>
</dbReference>
<dbReference type="GO" id="GO:1901135">
    <property type="term" value="P:carbohydrate derivative metabolic process"/>
    <property type="evidence" value="ECO:0007669"/>
    <property type="project" value="InterPro"/>
</dbReference>
<protein>
    <submittedName>
        <fullName evidence="6">HTH-type transcriptional regulator MurR</fullName>
    </submittedName>
</protein>
<dbReference type="Gene3D" id="3.40.50.10490">
    <property type="entry name" value="Glucose-6-phosphate isomerase like protein, domain 1"/>
    <property type="match status" value="1"/>
</dbReference>
<name>A0A5B8REE8_9ZZZZ</name>
<evidence type="ECO:0000256" key="1">
    <source>
        <dbReference type="ARBA" id="ARBA00023015"/>
    </source>
</evidence>
<reference evidence="6" key="1">
    <citation type="submission" date="2019-06" db="EMBL/GenBank/DDBJ databases">
        <authorList>
            <person name="Murdoch R.W."/>
            <person name="Fathepure B."/>
        </authorList>
    </citation>
    <scope>NUCLEOTIDE SEQUENCE</scope>
</reference>
<dbReference type="InterPro" id="IPR001347">
    <property type="entry name" value="SIS_dom"/>
</dbReference>
<dbReference type="InterPro" id="IPR046348">
    <property type="entry name" value="SIS_dom_sf"/>
</dbReference>
<keyword evidence="2" id="KW-0238">DNA-binding</keyword>
<proteinExistence type="predicted"/>
<feature type="domain" description="SIS" evidence="5">
    <location>
        <begin position="149"/>
        <end position="285"/>
    </location>
</feature>
<dbReference type="SUPFAM" id="SSF46689">
    <property type="entry name" value="Homeodomain-like"/>
    <property type="match status" value="1"/>
</dbReference>
<sequence>MSAKDTPPAGDAPVTLEALQAVLADVEAGGEAHRLGRRAAAVLADMVAAPRQAAVYSITELASAFGVHPSTLTRLAKALGYRGFAEFQAVFRRHVAQTGHFYSGQVSRLRDVSGRQHETLEVLSRVAREERGNIQGMLNNLDVAGLEEAVAALVGATRVHVLGMRQSYPLASFFSYGLGMLKSDVTTLNPEHGLAHGLAQMRDGDVLVAIGFAPYTRATVTAAGLARQGGTGVIAITDSYASPLAAQARHTFVAPATGLFFSNSMGAALILIEGLLALVARALGDDALTALQARERLIGALDVEL</sequence>
<keyword evidence="1" id="KW-0805">Transcription regulation</keyword>
<dbReference type="InterPro" id="IPR009057">
    <property type="entry name" value="Homeodomain-like_sf"/>
</dbReference>
<feature type="domain" description="HTH rpiR-type" evidence="4">
    <location>
        <begin position="22"/>
        <end position="98"/>
    </location>
</feature>